<comment type="caution">
    <text evidence="2">The sequence shown here is derived from an EMBL/GenBank/DDBJ whole genome shotgun (WGS) entry which is preliminary data.</text>
</comment>
<protein>
    <submittedName>
        <fullName evidence="2">Uncharacterized protein</fullName>
    </submittedName>
</protein>
<gene>
    <name evidence="2" type="ORF">C8A05DRAFT_16177</name>
</gene>
<sequence length="404" mass="42958">MATAAPARRAARSVLLPAASVAAVTSDTQPSSLALFHSPFPRPSQHRRYSAMRAPSVVRKGRPLLTPDPMAPLAFPDFVVPPIEAWEKWQSELGGLGGLTPADAREVAVQYSRVATKAGFSSPRTLDKITESNTGPHPLFCVGAALIQGGGKGAHMGLHMLLAASTLGHTPSTLILMDDFLRIGTKSSTARSRPIQDAMDRFKRIVATQNNPTAFTFAGILAKVDGKPTATVLELLDKAIQAGNHLPASPPPPLPLGSPGPPEQRGPKWYKEAFCHHARGDALLALGRTEEAAAAFAVAALELGSAASCLELAKLLPPGARDREHCLLRAAQAGYREACRVLASDWADRAAAEGLSERERVDARRMSHEWALLAGNVADTSDGPRGPGGFRRRLMDLSNSLRLT</sequence>
<evidence type="ECO:0000313" key="2">
    <source>
        <dbReference type="EMBL" id="KAK3901673.1"/>
    </source>
</evidence>
<organism evidence="2 3">
    <name type="scientific">Staphylotrichum tortipilum</name>
    <dbReference type="NCBI Taxonomy" id="2831512"/>
    <lineage>
        <taxon>Eukaryota</taxon>
        <taxon>Fungi</taxon>
        <taxon>Dikarya</taxon>
        <taxon>Ascomycota</taxon>
        <taxon>Pezizomycotina</taxon>
        <taxon>Sordariomycetes</taxon>
        <taxon>Sordariomycetidae</taxon>
        <taxon>Sordariales</taxon>
        <taxon>Chaetomiaceae</taxon>
        <taxon>Staphylotrichum</taxon>
    </lineage>
</organism>
<reference evidence="2" key="2">
    <citation type="submission" date="2023-05" db="EMBL/GenBank/DDBJ databases">
        <authorList>
            <consortium name="Lawrence Berkeley National Laboratory"/>
            <person name="Steindorff A."/>
            <person name="Hensen N."/>
            <person name="Bonometti L."/>
            <person name="Westerberg I."/>
            <person name="Brannstrom I.O."/>
            <person name="Guillou S."/>
            <person name="Cros-Aarteil S."/>
            <person name="Calhoun S."/>
            <person name="Haridas S."/>
            <person name="Kuo A."/>
            <person name="Mondo S."/>
            <person name="Pangilinan J."/>
            <person name="Riley R."/>
            <person name="Labutti K."/>
            <person name="Andreopoulos B."/>
            <person name="Lipzen A."/>
            <person name="Chen C."/>
            <person name="Yanf M."/>
            <person name="Daum C."/>
            <person name="Ng V."/>
            <person name="Clum A."/>
            <person name="Ohm R."/>
            <person name="Martin F."/>
            <person name="Silar P."/>
            <person name="Natvig D."/>
            <person name="Lalanne C."/>
            <person name="Gautier V."/>
            <person name="Ament-Velasquez S.L."/>
            <person name="Kruys A."/>
            <person name="Hutchinson M.I."/>
            <person name="Powell A.J."/>
            <person name="Barry K."/>
            <person name="Miller A.N."/>
            <person name="Grigoriev I.V."/>
            <person name="Debuchy R."/>
            <person name="Gladieux P."/>
            <person name="Thoren M.H."/>
            <person name="Johannesson H."/>
        </authorList>
    </citation>
    <scope>NUCLEOTIDE SEQUENCE</scope>
    <source>
        <strain evidence="2">CBS 103.79</strain>
    </source>
</reference>
<proteinExistence type="predicted"/>
<dbReference type="Proteomes" id="UP001303889">
    <property type="component" value="Unassembled WGS sequence"/>
</dbReference>
<feature type="compositionally biased region" description="Pro residues" evidence="1">
    <location>
        <begin position="248"/>
        <end position="264"/>
    </location>
</feature>
<dbReference type="EMBL" id="MU855563">
    <property type="protein sequence ID" value="KAK3901673.1"/>
    <property type="molecule type" value="Genomic_DNA"/>
</dbReference>
<reference evidence="2" key="1">
    <citation type="journal article" date="2023" name="Mol. Phylogenet. Evol.">
        <title>Genome-scale phylogeny and comparative genomics of the fungal order Sordariales.</title>
        <authorList>
            <person name="Hensen N."/>
            <person name="Bonometti L."/>
            <person name="Westerberg I."/>
            <person name="Brannstrom I.O."/>
            <person name="Guillou S."/>
            <person name="Cros-Aarteil S."/>
            <person name="Calhoun S."/>
            <person name="Haridas S."/>
            <person name="Kuo A."/>
            <person name="Mondo S."/>
            <person name="Pangilinan J."/>
            <person name="Riley R."/>
            <person name="LaButti K."/>
            <person name="Andreopoulos B."/>
            <person name="Lipzen A."/>
            <person name="Chen C."/>
            <person name="Yan M."/>
            <person name="Daum C."/>
            <person name="Ng V."/>
            <person name="Clum A."/>
            <person name="Steindorff A."/>
            <person name="Ohm R.A."/>
            <person name="Martin F."/>
            <person name="Silar P."/>
            <person name="Natvig D.O."/>
            <person name="Lalanne C."/>
            <person name="Gautier V."/>
            <person name="Ament-Velasquez S.L."/>
            <person name="Kruys A."/>
            <person name="Hutchinson M.I."/>
            <person name="Powell A.J."/>
            <person name="Barry K."/>
            <person name="Miller A.N."/>
            <person name="Grigoriev I.V."/>
            <person name="Debuchy R."/>
            <person name="Gladieux P."/>
            <person name="Hiltunen Thoren M."/>
            <person name="Johannesson H."/>
        </authorList>
    </citation>
    <scope>NUCLEOTIDE SEQUENCE</scope>
    <source>
        <strain evidence="2">CBS 103.79</strain>
    </source>
</reference>
<keyword evidence="3" id="KW-1185">Reference proteome</keyword>
<evidence type="ECO:0000256" key="1">
    <source>
        <dbReference type="SAM" id="MobiDB-lite"/>
    </source>
</evidence>
<name>A0AAN6MKR6_9PEZI</name>
<dbReference type="AlphaFoldDB" id="A0AAN6MKR6"/>
<feature type="region of interest" description="Disordered" evidence="1">
    <location>
        <begin position="244"/>
        <end position="265"/>
    </location>
</feature>
<evidence type="ECO:0000313" key="3">
    <source>
        <dbReference type="Proteomes" id="UP001303889"/>
    </source>
</evidence>
<accession>A0AAN6MKR6</accession>